<dbReference type="Pfam" id="PF20684">
    <property type="entry name" value="Fung_rhodopsin"/>
    <property type="match status" value="1"/>
</dbReference>
<dbReference type="EMBL" id="ML977348">
    <property type="protein sequence ID" value="KAF2108329.1"/>
    <property type="molecule type" value="Genomic_DNA"/>
</dbReference>
<evidence type="ECO:0000313" key="8">
    <source>
        <dbReference type="EMBL" id="KAF2108329.1"/>
    </source>
</evidence>
<feature type="transmembrane region" description="Helical" evidence="6">
    <location>
        <begin position="156"/>
        <end position="183"/>
    </location>
</feature>
<feature type="transmembrane region" description="Helical" evidence="6">
    <location>
        <begin position="273"/>
        <end position="291"/>
    </location>
</feature>
<feature type="transmembrane region" description="Helical" evidence="6">
    <location>
        <begin position="235"/>
        <end position="253"/>
    </location>
</feature>
<keyword evidence="3 6" id="KW-1133">Transmembrane helix</keyword>
<comment type="similarity">
    <text evidence="5">Belongs to the SAT4 family.</text>
</comment>
<evidence type="ECO:0000256" key="3">
    <source>
        <dbReference type="ARBA" id="ARBA00022989"/>
    </source>
</evidence>
<name>A0A6A5YM28_9PLEO</name>
<keyword evidence="9" id="KW-1185">Reference proteome</keyword>
<evidence type="ECO:0000256" key="4">
    <source>
        <dbReference type="ARBA" id="ARBA00023136"/>
    </source>
</evidence>
<evidence type="ECO:0000256" key="2">
    <source>
        <dbReference type="ARBA" id="ARBA00022692"/>
    </source>
</evidence>
<evidence type="ECO:0000256" key="1">
    <source>
        <dbReference type="ARBA" id="ARBA00004141"/>
    </source>
</evidence>
<dbReference type="GO" id="GO:0016020">
    <property type="term" value="C:membrane"/>
    <property type="evidence" value="ECO:0007669"/>
    <property type="project" value="UniProtKB-SubCell"/>
</dbReference>
<reference evidence="8" key="1">
    <citation type="journal article" date="2020" name="Stud. Mycol.">
        <title>101 Dothideomycetes genomes: a test case for predicting lifestyles and emergence of pathogens.</title>
        <authorList>
            <person name="Haridas S."/>
            <person name="Albert R."/>
            <person name="Binder M."/>
            <person name="Bloem J."/>
            <person name="Labutti K."/>
            <person name="Salamov A."/>
            <person name="Andreopoulos B."/>
            <person name="Baker S."/>
            <person name="Barry K."/>
            <person name="Bills G."/>
            <person name="Bluhm B."/>
            <person name="Cannon C."/>
            <person name="Castanera R."/>
            <person name="Culley D."/>
            <person name="Daum C."/>
            <person name="Ezra D."/>
            <person name="Gonzalez J."/>
            <person name="Henrissat B."/>
            <person name="Kuo A."/>
            <person name="Liang C."/>
            <person name="Lipzen A."/>
            <person name="Lutzoni F."/>
            <person name="Magnuson J."/>
            <person name="Mondo S."/>
            <person name="Nolan M."/>
            <person name="Ohm R."/>
            <person name="Pangilinan J."/>
            <person name="Park H.-J."/>
            <person name="Ramirez L."/>
            <person name="Alfaro M."/>
            <person name="Sun H."/>
            <person name="Tritt A."/>
            <person name="Yoshinaga Y."/>
            <person name="Zwiers L.-H."/>
            <person name="Turgeon B."/>
            <person name="Goodwin S."/>
            <person name="Spatafora J."/>
            <person name="Crous P."/>
            <person name="Grigoriev I."/>
        </authorList>
    </citation>
    <scope>NUCLEOTIDE SEQUENCE</scope>
    <source>
        <strain evidence="8">CBS 627.86</strain>
    </source>
</reference>
<evidence type="ECO:0000313" key="9">
    <source>
        <dbReference type="Proteomes" id="UP000799770"/>
    </source>
</evidence>
<feature type="transmembrane region" description="Helical" evidence="6">
    <location>
        <begin position="67"/>
        <end position="84"/>
    </location>
</feature>
<evidence type="ECO:0000256" key="6">
    <source>
        <dbReference type="SAM" id="Phobius"/>
    </source>
</evidence>
<accession>A0A6A5YM28</accession>
<evidence type="ECO:0000259" key="7">
    <source>
        <dbReference type="Pfam" id="PF20684"/>
    </source>
</evidence>
<feature type="transmembrane region" description="Helical" evidence="6">
    <location>
        <begin position="195"/>
        <end position="223"/>
    </location>
</feature>
<feature type="transmembrane region" description="Helical" evidence="6">
    <location>
        <begin position="121"/>
        <end position="144"/>
    </location>
</feature>
<dbReference type="InterPro" id="IPR052337">
    <property type="entry name" value="SAT4-like"/>
</dbReference>
<dbReference type="OrthoDB" id="444631at2759"/>
<dbReference type="PANTHER" id="PTHR33048">
    <property type="entry name" value="PTH11-LIKE INTEGRAL MEMBRANE PROTEIN (AFU_ORTHOLOGUE AFUA_5G11245)"/>
    <property type="match status" value="1"/>
</dbReference>
<gene>
    <name evidence="8" type="ORF">BDV96DRAFT_587616</name>
</gene>
<keyword evidence="2 6" id="KW-0812">Transmembrane</keyword>
<dbReference type="PANTHER" id="PTHR33048:SF92">
    <property type="entry name" value="INTEGRAL MEMBRANE PROTEIN"/>
    <property type="match status" value="1"/>
</dbReference>
<keyword evidence="4 6" id="KW-0472">Membrane</keyword>
<proteinExistence type="inferred from homology"/>
<feature type="domain" description="Rhodopsin" evidence="7">
    <location>
        <begin position="52"/>
        <end position="295"/>
    </location>
</feature>
<comment type="subcellular location">
    <subcellularLocation>
        <location evidence="1">Membrane</location>
        <topology evidence="1">Multi-pass membrane protein</topology>
    </subcellularLocation>
</comment>
<protein>
    <recommendedName>
        <fullName evidence="7">Rhodopsin domain-containing protein</fullName>
    </recommendedName>
</protein>
<organism evidence="8 9">
    <name type="scientific">Lophiotrema nucula</name>
    <dbReference type="NCBI Taxonomy" id="690887"/>
    <lineage>
        <taxon>Eukaryota</taxon>
        <taxon>Fungi</taxon>
        <taxon>Dikarya</taxon>
        <taxon>Ascomycota</taxon>
        <taxon>Pezizomycotina</taxon>
        <taxon>Dothideomycetes</taxon>
        <taxon>Pleosporomycetidae</taxon>
        <taxon>Pleosporales</taxon>
        <taxon>Lophiotremataceae</taxon>
        <taxon>Lophiotrema</taxon>
    </lineage>
</organism>
<feature type="transmembrane region" description="Helical" evidence="6">
    <location>
        <begin position="36"/>
        <end position="55"/>
    </location>
</feature>
<sequence>MPYVARNSTSQHEHSHQWLIDHSTVTAVVPRKTFEVLIWTFLGLSILATASRFAIRIKSRGRLVLDDYFLIPALLATCVTAPLLNKALPGIYVTEAVGAKGNISLNASDIEALAENMKWTFVYTCTSWTTIFCVKYSFLAFFHGMITPVFIHLTRYFWFVVGYCIVTFVLCLVEPLAICHSWGKASLHQCSNQPFALIMAIGLVVLLLDIIGDIMIISIPLLILSMTGLRPAQKAVLGSSLCLSVVMIVIAGIRTGEFRSGSRHQMDFLWGMFWQFIEGAVAILMASVTVYRSVFVDAHRKAEQKRHQEYQPRKISLLGWSPRGSPRTDDILNSTTRPSHIPGIAMAGLESVVNTRGSTRIPGITKKPYMDEASNIGSGNLRELPPSIHGSV</sequence>
<dbReference type="InterPro" id="IPR049326">
    <property type="entry name" value="Rhodopsin_dom_fungi"/>
</dbReference>
<dbReference type="AlphaFoldDB" id="A0A6A5YM28"/>
<evidence type="ECO:0000256" key="5">
    <source>
        <dbReference type="ARBA" id="ARBA00038359"/>
    </source>
</evidence>
<dbReference type="Proteomes" id="UP000799770">
    <property type="component" value="Unassembled WGS sequence"/>
</dbReference>